<dbReference type="GO" id="GO:0003700">
    <property type="term" value="F:DNA-binding transcription factor activity"/>
    <property type="evidence" value="ECO:0007669"/>
    <property type="project" value="InterPro"/>
</dbReference>
<dbReference type="SMART" id="SM00420">
    <property type="entry name" value="HTH_DEOR"/>
    <property type="match status" value="1"/>
</dbReference>
<keyword evidence="7" id="KW-1185">Reference proteome</keyword>
<dbReference type="PANTHER" id="PTHR30363">
    <property type="entry name" value="HTH-TYPE TRANSCRIPTIONAL REGULATOR SRLR-RELATED"/>
    <property type="match status" value="1"/>
</dbReference>
<dbReference type="SMART" id="SM01134">
    <property type="entry name" value="DeoRC"/>
    <property type="match status" value="1"/>
</dbReference>
<dbReference type="PANTHER" id="PTHR30363:SF4">
    <property type="entry name" value="GLYCEROL-3-PHOSPHATE REGULON REPRESSOR"/>
    <property type="match status" value="1"/>
</dbReference>
<evidence type="ECO:0000256" key="1">
    <source>
        <dbReference type="ARBA" id="ARBA00022491"/>
    </source>
</evidence>
<reference evidence="7" key="1">
    <citation type="submission" date="2017-08" db="EMBL/GenBank/DDBJ databases">
        <title>Direct submision.</title>
        <authorList>
            <person name="Kim S.-J."/>
            <person name="Rhee S.-K."/>
        </authorList>
    </citation>
    <scope>NUCLEOTIDE SEQUENCE [LARGE SCALE GENOMIC DNA]</scope>
    <source>
        <strain evidence="7">GI5</strain>
    </source>
</reference>
<dbReference type="OrthoDB" id="9814815at2"/>
<evidence type="ECO:0000313" key="7">
    <source>
        <dbReference type="Proteomes" id="UP000235116"/>
    </source>
</evidence>
<keyword evidence="1" id="KW-0678">Repressor</keyword>
<dbReference type="PROSITE" id="PS51000">
    <property type="entry name" value="HTH_DEOR_2"/>
    <property type="match status" value="1"/>
</dbReference>
<dbReference type="PROSITE" id="PS00894">
    <property type="entry name" value="HTH_DEOR_1"/>
    <property type="match status" value="1"/>
</dbReference>
<evidence type="ECO:0000313" key="6">
    <source>
        <dbReference type="EMBL" id="AUM14466.1"/>
    </source>
</evidence>
<sequence>MANLSQTARHEQIVELVTAKGFVSVEDLAGHFDVTPQTMRRDINTLATENRVRRFHGGASAAPSTQNTEYAQRKLQQSPEKNRIAKLVAQHIPDHASLFINIGTTNEAIAKELLSHTGLKIITNNLHVAAIVSGKEDFEVIIAGGKVRSRDGGIIGEATMDFVSQFRTDFGIIGISGIDDDGSLLDFDYQEVRVAQALIKNSRQVLLACDHTKFGRQAMIKLGELSDINILVTDRAPEDHFVTLLNDSDVTTLIADEDLEEAT</sequence>
<dbReference type="Pfam" id="PF00455">
    <property type="entry name" value="DeoRC"/>
    <property type="match status" value="1"/>
</dbReference>
<accession>A0A2K9LQ58</accession>
<evidence type="ECO:0000256" key="2">
    <source>
        <dbReference type="ARBA" id="ARBA00023015"/>
    </source>
</evidence>
<dbReference type="EMBL" id="CP022684">
    <property type="protein sequence ID" value="AUM14466.1"/>
    <property type="molecule type" value="Genomic_DNA"/>
</dbReference>
<dbReference type="NCBIfam" id="NF008154">
    <property type="entry name" value="PRK10906.1"/>
    <property type="match status" value="1"/>
</dbReference>
<dbReference type="Gene3D" id="3.30.750.70">
    <property type="entry name" value="4-hydroxybutyrate coenzyme like domains"/>
    <property type="match status" value="1"/>
</dbReference>
<dbReference type="GO" id="GO:0003677">
    <property type="term" value="F:DNA binding"/>
    <property type="evidence" value="ECO:0007669"/>
    <property type="project" value="UniProtKB-KW"/>
</dbReference>
<dbReference type="Pfam" id="PF08220">
    <property type="entry name" value="HTH_DeoR"/>
    <property type="match status" value="1"/>
</dbReference>
<dbReference type="SUPFAM" id="SSF46785">
    <property type="entry name" value="Winged helix' DNA-binding domain"/>
    <property type="match status" value="1"/>
</dbReference>
<gene>
    <name evidence="6" type="ORF">Kalk_19425</name>
</gene>
<keyword evidence="3" id="KW-0238">DNA-binding</keyword>
<dbReference type="KEGG" id="kak:Kalk_19425"/>
<dbReference type="PRINTS" id="PR00037">
    <property type="entry name" value="HTHLACR"/>
</dbReference>
<evidence type="ECO:0000256" key="4">
    <source>
        <dbReference type="ARBA" id="ARBA00023163"/>
    </source>
</evidence>
<dbReference type="InterPro" id="IPR018356">
    <property type="entry name" value="Tscrpt_reg_HTH_DeoR_CS"/>
</dbReference>
<keyword evidence="4" id="KW-0804">Transcription</keyword>
<dbReference type="InterPro" id="IPR036388">
    <property type="entry name" value="WH-like_DNA-bd_sf"/>
</dbReference>
<evidence type="ECO:0000256" key="3">
    <source>
        <dbReference type="ARBA" id="ARBA00023125"/>
    </source>
</evidence>
<proteinExistence type="predicted"/>
<dbReference type="AlphaFoldDB" id="A0A2K9LQ58"/>
<dbReference type="InterPro" id="IPR014036">
    <property type="entry name" value="DeoR-like_C"/>
</dbReference>
<keyword evidence="2" id="KW-0805">Transcription regulation</keyword>
<dbReference type="Gene3D" id="1.10.10.10">
    <property type="entry name" value="Winged helix-like DNA-binding domain superfamily/Winged helix DNA-binding domain"/>
    <property type="match status" value="1"/>
</dbReference>
<dbReference type="InterPro" id="IPR037171">
    <property type="entry name" value="NagB/RpiA_transferase-like"/>
</dbReference>
<dbReference type="InterPro" id="IPR036390">
    <property type="entry name" value="WH_DNA-bd_sf"/>
</dbReference>
<dbReference type="InterPro" id="IPR001034">
    <property type="entry name" value="DeoR_HTH"/>
</dbReference>
<feature type="domain" description="HTH deoR-type" evidence="5">
    <location>
        <begin position="6"/>
        <end position="61"/>
    </location>
</feature>
<dbReference type="Proteomes" id="UP000235116">
    <property type="component" value="Chromosome"/>
</dbReference>
<dbReference type="InterPro" id="IPR050313">
    <property type="entry name" value="Carb_Metab_HTH_regulators"/>
</dbReference>
<dbReference type="RefSeq" id="WP_101895840.1">
    <property type="nucleotide sequence ID" value="NZ_CP022684.1"/>
</dbReference>
<name>A0A2K9LQ58_9GAMM</name>
<dbReference type="SUPFAM" id="SSF100950">
    <property type="entry name" value="NagB/RpiA/CoA transferase-like"/>
    <property type="match status" value="1"/>
</dbReference>
<protein>
    <submittedName>
        <fullName evidence="6">DeoR/GlpR family transcriptional regulator</fullName>
    </submittedName>
</protein>
<evidence type="ECO:0000259" key="5">
    <source>
        <dbReference type="PROSITE" id="PS51000"/>
    </source>
</evidence>
<organism evidence="6 7">
    <name type="scientific">Ketobacter alkanivorans</name>
    <dbReference type="NCBI Taxonomy" id="1917421"/>
    <lineage>
        <taxon>Bacteria</taxon>
        <taxon>Pseudomonadati</taxon>
        <taxon>Pseudomonadota</taxon>
        <taxon>Gammaproteobacteria</taxon>
        <taxon>Pseudomonadales</taxon>
        <taxon>Ketobacteraceae</taxon>
        <taxon>Ketobacter</taxon>
    </lineage>
</organism>